<evidence type="ECO:0000256" key="7">
    <source>
        <dbReference type="ARBA" id="ARBA00022759"/>
    </source>
</evidence>
<evidence type="ECO:0000313" key="11">
    <source>
        <dbReference type="Ensembl" id="ENSSAUP00010004671.1"/>
    </source>
</evidence>
<keyword evidence="5" id="KW-0548">Nucleotidyltransferase</keyword>
<dbReference type="AlphaFoldDB" id="A0A671TTG1"/>
<accession>A0A671TTG1</accession>
<dbReference type="GO" id="GO:0006508">
    <property type="term" value="P:proteolysis"/>
    <property type="evidence" value="ECO:0007669"/>
    <property type="project" value="UniProtKB-KW"/>
</dbReference>
<evidence type="ECO:0000256" key="9">
    <source>
        <dbReference type="ARBA" id="ARBA00022918"/>
    </source>
</evidence>
<evidence type="ECO:0000256" key="4">
    <source>
        <dbReference type="ARBA" id="ARBA00022679"/>
    </source>
</evidence>
<evidence type="ECO:0000256" key="5">
    <source>
        <dbReference type="ARBA" id="ARBA00022695"/>
    </source>
</evidence>
<evidence type="ECO:0000259" key="10">
    <source>
        <dbReference type="PROSITE" id="PS50878"/>
    </source>
</evidence>
<dbReference type="Ensembl" id="ENSSAUT00010005051.1">
    <property type="protein sequence ID" value="ENSSAUP00010004671.1"/>
    <property type="gene ID" value="ENSSAUG00010002398.1"/>
</dbReference>
<keyword evidence="3" id="KW-0645">Protease</keyword>
<keyword evidence="7" id="KW-0255">Endonuclease</keyword>
<dbReference type="GO" id="GO:0003964">
    <property type="term" value="F:RNA-directed DNA polymerase activity"/>
    <property type="evidence" value="ECO:0007669"/>
    <property type="project" value="UniProtKB-KW"/>
</dbReference>
<evidence type="ECO:0000256" key="6">
    <source>
        <dbReference type="ARBA" id="ARBA00022722"/>
    </source>
</evidence>
<proteinExistence type="inferred from homology"/>
<evidence type="ECO:0000256" key="3">
    <source>
        <dbReference type="ARBA" id="ARBA00022670"/>
    </source>
</evidence>
<dbReference type="SUPFAM" id="SSF56672">
    <property type="entry name" value="DNA/RNA polymerases"/>
    <property type="match status" value="1"/>
</dbReference>
<dbReference type="PANTHER" id="PTHR24559:SF455">
    <property type="entry name" value="RIBONUCLEASE H"/>
    <property type="match status" value="1"/>
</dbReference>
<dbReference type="GO" id="GO:0004523">
    <property type="term" value="F:RNA-DNA hybrid ribonuclease activity"/>
    <property type="evidence" value="ECO:0007669"/>
    <property type="project" value="UniProtKB-EC"/>
</dbReference>
<dbReference type="EC" id="3.1.26.4" evidence="2"/>
<keyword evidence="4" id="KW-0808">Transferase</keyword>
<dbReference type="PROSITE" id="PS50878">
    <property type="entry name" value="RT_POL"/>
    <property type="match status" value="1"/>
</dbReference>
<keyword evidence="8" id="KW-0378">Hydrolase</keyword>
<dbReference type="Gene3D" id="3.30.70.270">
    <property type="match status" value="1"/>
</dbReference>
<evidence type="ECO:0000256" key="1">
    <source>
        <dbReference type="ARBA" id="ARBA00010879"/>
    </source>
</evidence>
<dbReference type="FunFam" id="3.10.10.10:FF:000007">
    <property type="entry name" value="Retrovirus-related Pol polyprotein from transposon 17.6-like Protein"/>
    <property type="match status" value="1"/>
</dbReference>
<dbReference type="InterPro" id="IPR053134">
    <property type="entry name" value="RNA-dir_DNA_polymerase"/>
</dbReference>
<evidence type="ECO:0000256" key="2">
    <source>
        <dbReference type="ARBA" id="ARBA00012180"/>
    </source>
</evidence>
<protein>
    <recommendedName>
        <fullName evidence="2">ribonuclease H</fullName>
        <ecNumber evidence="2">3.1.26.4</ecNumber>
    </recommendedName>
</protein>
<evidence type="ECO:0000256" key="8">
    <source>
        <dbReference type="ARBA" id="ARBA00022801"/>
    </source>
</evidence>
<dbReference type="GeneTree" id="ENSGT00940000165177"/>
<keyword evidence="9" id="KW-0695">RNA-directed DNA polymerase</keyword>
<dbReference type="GO" id="GO:0008233">
    <property type="term" value="F:peptidase activity"/>
    <property type="evidence" value="ECO:0007669"/>
    <property type="project" value="UniProtKB-KW"/>
</dbReference>
<dbReference type="Pfam" id="PF00078">
    <property type="entry name" value="RVT_1"/>
    <property type="match status" value="1"/>
</dbReference>
<feature type="domain" description="Reverse transcriptase" evidence="10">
    <location>
        <begin position="192"/>
        <end position="371"/>
    </location>
</feature>
<dbReference type="Proteomes" id="UP000472265">
    <property type="component" value="Chromosome 9"/>
</dbReference>
<comment type="similarity">
    <text evidence="1">Belongs to the beta type-B retroviral polymerase family. HERV class-II K(HML-2) pol subfamily.</text>
</comment>
<dbReference type="CDD" id="cd01647">
    <property type="entry name" value="RT_LTR"/>
    <property type="match status" value="1"/>
</dbReference>
<organism evidence="11 12">
    <name type="scientific">Sparus aurata</name>
    <name type="common">Gilthead sea bream</name>
    <dbReference type="NCBI Taxonomy" id="8175"/>
    <lineage>
        <taxon>Eukaryota</taxon>
        <taxon>Metazoa</taxon>
        <taxon>Chordata</taxon>
        <taxon>Craniata</taxon>
        <taxon>Vertebrata</taxon>
        <taxon>Euteleostomi</taxon>
        <taxon>Actinopterygii</taxon>
        <taxon>Neopterygii</taxon>
        <taxon>Teleostei</taxon>
        <taxon>Neoteleostei</taxon>
        <taxon>Acanthomorphata</taxon>
        <taxon>Eupercaria</taxon>
        <taxon>Spariformes</taxon>
        <taxon>Sparidae</taxon>
        <taxon>Sparus</taxon>
    </lineage>
</organism>
<dbReference type="OMA" id="IPRFIMA"/>
<dbReference type="InterPro" id="IPR043502">
    <property type="entry name" value="DNA/RNA_pol_sf"/>
</dbReference>
<sequence length="408" mass="45965">MSNTLWNNIRKAGESLSLSEIPRFIMANGQESRAIGKTSLLLTLQDAHVTISIHVLSDDQLCMPLLLGLDFMCASQLVLKPHLRKYVLPGGKDYKFLPKSREALQWGHEEPKINFYMAVMDRVPAVPLIDSQTDIIRPLLQKWPTVWTEATGATQVIRQKILTTDERPVRRRAYRVSPQKQVVIEEQLKKMLKDGVIEPSSSAWVSPVVLVPRKNGTPHFCVDYTGVNAKTHHDAYPMPLVHEILESMQGAQYFSSLDLQSGYWQVAMDEDSIQKTAIITHLGLFQFKVMPFGLRNAGATFQRLMERVLGDLKGRICFVYIDDIIIFSRTQGQHLQDLEVVFQKLHQAHLTLNVKKCHLLQTQLVFLGHVVSGKGVEVDPTKVDAITAYPAPTDLKSLQIPWVGGVVS</sequence>
<dbReference type="InterPro" id="IPR000477">
    <property type="entry name" value="RT_dom"/>
</dbReference>
<reference evidence="11" key="3">
    <citation type="submission" date="2025-09" db="UniProtKB">
        <authorList>
            <consortium name="Ensembl"/>
        </authorList>
    </citation>
    <scope>IDENTIFICATION</scope>
</reference>
<reference evidence="11" key="2">
    <citation type="submission" date="2025-08" db="UniProtKB">
        <authorList>
            <consortium name="Ensembl"/>
        </authorList>
    </citation>
    <scope>IDENTIFICATION</scope>
</reference>
<dbReference type="Gene3D" id="3.10.10.10">
    <property type="entry name" value="HIV Type 1 Reverse Transcriptase, subunit A, domain 1"/>
    <property type="match status" value="1"/>
</dbReference>
<reference evidence="11" key="1">
    <citation type="submission" date="2021-04" db="EMBL/GenBank/DDBJ databases">
        <authorList>
            <consortium name="Wellcome Sanger Institute Data Sharing"/>
        </authorList>
    </citation>
    <scope>NUCLEOTIDE SEQUENCE [LARGE SCALE GENOMIC DNA]</scope>
</reference>
<evidence type="ECO:0000313" key="12">
    <source>
        <dbReference type="Proteomes" id="UP000472265"/>
    </source>
</evidence>
<name>A0A671TTG1_SPAAU</name>
<dbReference type="PANTHER" id="PTHR24559">
    <property type="entry name" value="TRANSPOSON TY3-I GAG-POL POLYPROTEIN"/>
    <property type="match status" value="1"/>
</dbReference>
<keyword evidence="12" id="KW-1185">Reference proteome</keyword>
<keyword evidence="6" id="KW-0540">Nuclease</keyword>
<dbReference type="InterPro" id="IPR043128">
    <property type="entry name" value="Rev_trsase/Diguanyl_cyclase"/>
</dbReference>
<dbReference type="InParanoid" id="A0A671TTG1"/>